<accession>A0ABD3MWR9</accession>
<reference evidence="2 3" key="1">
    <citation type="submission" date="2024-10" db="EMBL/GenBank/DDBJ databases">
        <title>Updated reference genomes for cyclostephanoid diatoms.</title>
        <authorList>
            <person name="Roberts W.R."/>
            <person name="Alverson A.J."/>
        </authorList>
    </citation>
    <scope>NUCLEOTIDE SEQUENCE [LARGE SCALE GENOMIC DNA]</scope>
    <source>
        <strain evidence="2 3">AJA276-08</strain>
    </source>
</reference>
<dbReference type="Proteomes" id="UP001530315">
    <property type="component" value="Unassembled WGS sequence"/>
</dbReference>
<comment type="caution">
    <text evidence="2">The sequence shown here is derived from an EMBL/GenBank/DDBJ whole genome shotgun (WGS) entry which is preliminary data.</text>
</comment>
<dbReference type="EMBL" id="JALLAZ020001686">
    <property type="protein sequence ID" value="KAL3768147.1"/>
    <property type="molecule type" value="Genomic_DNA"/>
</dbReference>
<dbReference type="AlphaFoldDB" id="A0ABD3MWR9"/>
<evidence type="ECO:0000256" key="1">
    <source>
        <dbReference type="SAM" id="MobiDB-lite"/>
    </source>
</evidence>
<organism evidence="2 3">
    <name type="scientific">Stephanodiscus triporus</name>
    <dbReference type="NCBI Taxonomy" id="2934178"/>
    <lineage>
        <taxon>Eukaryota</taxon>
        <taxon>Sar</taxon>
        <taxon>Stramenopiles</taxon>
        <taxon>Ochrophyta</taxon>
        <taxon>Bacillariophyta</taxon>
        <taxon>Coscinodiscophyceae</taxon>
        <taxon>Thalassiosirophycidae</taxon>
        <taxon>Stephanodiscales</taxon>
        <taxon>Stephanodiscaceae</taxon>
        <taxon>Stephanodiscus</taxon>
    </lineage>
</organism>
<keyword evidence="3" id="KW-1185">Reference proteome</keyword>
<protein>
    <submittedName>
        <fullName evidence="2">Uncharacterized protein</fullName>
    </submittedName>
</protein>
<feature type="region of interest" description="Disordered" evidence="1">
    <location>
        <begin position="1"/>
        <end position="129"/>
    </location>
</feature>
<feature type="compositionally biased region" description="Basic and acidic residues" evidence="1">
    <location>
        <begin position="72"/>
        <end position="104"/>
    </location>
</feature>
<name>A0ABD3MWR9_9STRA</name>
<evidence type="ECO:0000313" key="3">
    <source>
        <dbReference type="Proteomes" id="UP001530315"/>
    </source>
</evidence>
<proteinExistence type="predicted"/>
<gene>
    <name evidence="2" type="ORF">ACHAW5_001288</name>
</gene>
<sequence length="129" mass="13625">MSHHPHGVSRVRRTVLTESSPRFADESHVGASRTRAGTRVDERPASGREEKFDTVGDCEPPAWRGCTGAHGRRVEAAAPRRETEGGVVAPDHDQDTGGGKEARVGLRVGGGGGEEGALMEQELHAAPTP</sequence>
<feature type="compositionally biased region" description="Basic and acidic residues" evidence="1">
    <location>
        <begin position="38"/>
        <end position="54"/>
    </location>
</feature>
<evidence type="ECO:0000313" key="2">
    <source>
        <dbReference type="EMBL" id="KAL3768147.1"/>
    </source>
</evidence>
<feature type="compositionally biased region" description="Basic residues" evidence="1">
    <location>
        <begin position="1"/>
        <end position="13"/>
    </location>
</feature>